<sequence>MSSPVPKFIFKRGRLPLLVSMPHAGEHIPASIAAGMTPTALTLADTDWHLPALYDFLDELGASVLVATHSRYVIDLNRPKDNVNLYPGQDTTGICPVDSFHKEALYQPGQEPDDAEIQRRIADYWQPYHTQLEQELQRLRSEHGIAMLWDAHSIASVVPRFFEGRLPDLNLGTASGTSCAPELTEQLREIAASAAAVGYSHALNGRFKGGHITRHYGQPQQNIHAVQLELAQLTYMQEQTPFAFDPALAAQVQPILRQFMGAMLAWAKTHAGTA</sequence>
<evidence type="ECO:0000313" key="2">
    <source>
        <dbReference type="Proteomes" id="UP001596045"/>
    </source>
</evidence>
<keyword evidence="2" id="KW-1185">Reference proteome</keyword>
<dbReference type="EC" id="3.5.1.68" evidence="1"/>
<comment type="caution">
    <text evidence="1">The sequence shown here is derived from an EMBL/GenBank/DDBJ whole genome shotgun (WGS) entry which is preliminary data.</text>
</comment>
<dbReference type="NCBIfam" id="TIGR02017">
    <property type="entry name" value="hutG_amidohyd"/>
    <property type="match status" value="1"/>
</dbReference>
<dbReference type="EMBL" id="JBHSMT010000030">
    <property type="protein sequence ID" value="MFC5476307.1"/>
    <property type="molecule type" value="Genomic_DNA"/>
</dbReference>
<protein>
    <submittedName>
        <fullName evidence="1">N-formylglutamate deformylase</fullName>
        <ecNumber evidence="1">3.5.1.68</ecNumber>
    </submittedName>
</protein>
<reference evidence="2" key="1">
    <citation type="journal article" date="2019" name="Int. J. Syst. Evol. Microbiol.">
        <title>The Global Catalogue of Microorganisms (GCM) 10K type strain sequencing project: providing services to taxonomists for standard genome sequencing and annotation.</title>
        <authorList>
            <consortium name="The Broad Institute Genomics Platform"/>
            <consortium name="The Broad Institute Genome Sequencing Center for Infectious Disease"/>
            <person name="Wu L."/>
            <person name="Ma J."/>
        </authorList>
    </citation>
    <scope>NUCLEOTIDE SEQUENCE [LARGE SCALE GENOMIC DNA]</scope>
    <source>
        <strain evidence="2">JCM 17066</strain>
    </source>
</reference>
<gene>
    <name evidence="1" type="primary">hutG</name>
    <name evidence="1" type="ORF">ACFPM8_20275</name>
</gene>
<dbReference type="InterPro" id="IPR010247">
    <property type="entry name" value="HutG_amidohyd"/>
</dbReference>
<dbReference type="SUPFAM" id="SSF53187">
    <property type="entry name" value="Zn-dependent exopeptidases"/>
    <property type="match status" value="1"/>
</dbReference>
<dbReference type="InterPro" id="IPR007709">
    <property type="entry name" value="N-FG_amidohydro"/>
</dbReference>
<keyword evidence="1" id="KW-0378">Hydrolase</keyword>
<name>A0ABW0MGS2_9BURK</name>
<dbReference type="GO" id="GO:0050129">
    <property type="term" value="F:N-formylglutamate deformylase activity"/>
    <property type="evidence" value="ECO:0007669"/>
    <property type="project" value="UniProtKB-EC"/>
</dbReference>
<evidence type="ECO:0000313" key="1">
    <source>
        <dbReference type="EMBL" id="MFC5476307.1"/>
    </source>
</evidence>
<dbReference type="Proteomes" id="UP001596045">
    <property type="component" value="Unassembled WGS sequence"/>
</dbReference>
<dbReference type="RefSeq" id="WP_379000380.1">
    <property type="nucleotide sequence ID" value="NZ_JBHSMT010000030.1"/>
</dbReference>
<organism evidence="1 2">
    <name type="scientific">Paraherbaspirillum soli</name>
    <dbReference type="NCBI Taxonomy" id="631222"/>
    <lineage>
        <taxon>Bacteria</taxon>
        <taxon>Pseudomonadati</taxon>
        <taxon>Pseudomonadota</taxon>
        <taxon>Betaproteobacteria</taxon>
        <taxon>Burkholderiales</taxon>
        <taxon>Oxalobacteraceae</taxon>
        <taxon>Paraherbaspirillum</taxon>
    </lineage>
</organism>
<dbReference type="Pfam" id="PF05013">
    <property type="entry name" value="FGase"/>
    <property type="match status" value="1"/>
</dbReference>
<proteinExistence type="predicted"/>
<dbReference type="Gene3D" id="3.40.630.40">
    <property type="entry name" value="Zn-dependent exopeptidases"/>
    <property type="match status" value="1"/>
</dbReference>
<accession>A0ABW0MGS2</accession>